<keyword evidence="2" id="KW-1185">Reference proteome</keyword>
<evidence type="ECO:0000313" key="2">
    <source>
        <dbReference type="Proteomes" id="UP000434582"/>
    </source>
</evidence>
<protein>
    <submittedName>
        <fullName evidence="1">Uncharacterized protein</fullName>
    </submittedName>
</protein>
<name>A0A7X2D3I2_9PROT</name>
<accession>A0A7X2D3I2</accession>
<dbReference type="RefSeq" id="WP_153340504.1">
    <property type="nucleotide sequence ID" value="NZ_WIVE01000002.1"/>
</dbReference>
<dbReference type="OrthoDB" id="8450139at2"/>
<dbReference type="AlphaFoldDB" id="A0A7X2D3I2"/>
<dbReference type="Proteomes" id="UP000434582">
    <property type="component" value="Unassembled WGS sequence"/>
</dbReference>
<sequence length="153" mass="16739">MANDEIDWVIIKSLNKEIGAIGFINGEAAVVASFYDYRDGNMDGEVSIPERVAAFLSPLDIKNKAVTEVAMAARYNMEVLRRDASFTHMANKMYLNFARGLVADGVYAAYFSRGIGSAAGGVAKAVTKNVVKQFVIKKGMESAVKKAYKEYVH</sequence>
<proteinExistence type="predicted"/>
<dbReference type="EMBL" id="WIVE01000002">
    <property type="protein sequence ID" value="MQX35230.1"/>
    <property type="molecule type" value="Genomic_DNA"/>
</dbReference>
<reference evidence="1 2" key="1">
    <citation type="submission" date="2019-10" db="EMBL/GenBank/DDBJ databases">
        <title>Draft whole-genome sequence of the purple nonsulfur photosynthetic bacterium Roseospira navarrensis DSM 15114.</title>
        <authorList>
            <person name="Kyndt J.A."/>
            <person name="Meyer T.E."/>
        </authorList>
    </citation>
    <scope>NUCLEOTIDE SEQUENCE [LARGE SCALE GENOMIC DNA]</scope>
    <source>
        <strain evidence="1 2">DSM 15114</strain>
    </source>
</reference>
<comment type="caution">
    <text evidence="1">The sequence shown here is derived from an EMBL/GenBank/DDBJ whole genome shotgun (WGS) entry which is preliminary data.</text>
</comment>
<evidence type="ECO:0000313" key="1">
    <source>
        <dbReference type="EMBL" id="MQX35230.1"/>
    </source>
</evidence>
<gene>
    <name evidence="1" type="ORF">GHC57_01720</name>
</gene>
<organism evidence="1 2">
    <name type="scientific">Roseospira navarrensis</name>
    <dbReference type="NCBI Taxonomy" id="140058"/>
    <lineage>
        <taxon>Bacteria</taxon>
        <taxon>Pseudomonadati</taxon>
        <taxon>Pseudomonadota</taxon>
        <taxon>Alphaproteobacteria</taxon>
        <taxon>Rhodospirillales</taxon>
        <taxon>Rhodospirillaceae</taxon>
        <taxon>Roseospira</taxon>
    </lineage>
</organism>